<dbReference type="Pfam" id="PF13041">
    <property type="entry name" value="PPR_2"/>
    <property type="match status" value="1"/>
</dbReference>
<gene>
    <name evidence="4" type="ORF">HYC85_003411</name>
</gene>
<dbReference type="PANTHER" id="PTHR46128">
    <property type="entry name" value="MITOCHONDRIAL GROUP I INTRON SPLICING FACTOR CCM1"/>
    <property type="match status" value="1"/>
</dbReference>
<evidence type="ECO:0000256" key="2">
    <source>
        <dbReference type="ARBA" id="ARBA00022737"/>
    </source>
</evidence>
<dbReference type="PROSITE" id="PS51375">
    <property type="entry name" value="PPR"/>
    <property type="match status" value="2"/>
</dbReference>
<dbReference type="PANTHER" id="PTHR46128:SF358">
    <property type="entry name" value="TETRATRICOPEPTIDE REPEAT (TPR)-LIKE SUPERFAMILY PROTEIN"/>
    <property type="match status" value="1"/>
</dbReference>
<dbReference type="EMBL" id="JACBKZ010000001">
    <property type="protein sequence ID" value="KAF5962202.1"/>
    <property type="molecule type" value="Genomic_DNA"/>
</dbReference>
<name>A0A7J7IBA1_CAMSI</name>
<evidence type="ECO:0000313" key="5">
    <source>
        <dbReference type="Proteomes" id="UP000593564"/>
    </source>
</evidence>
<keyword evidence="2" id="KW-0677">Repeat</keyword>
<evidence type="ECO:0000256" key="1">
    <source>
        <dbReference type="ARBA" id="ARBA00007626"/>
    </source>
</evidence>
<organism evidence="4 5">
    <name type="scientific">Camellia sinensis</name>
    <name type="common">Tea plant</name>
    <name type="synonym">Thea sinensis</name>
    <dbReference type="NCBI Taxonomy" id="4442"/>
    <lineage>
        <taxon>Eukaryota</taxon>
        <taxon>Viridiplantae</taxon>
        <taxon>Streptophyta</taxon>
        <taxon>Embryophyta</taxon>
        <taxon>Tracheophyta</taxon>
        <taxon>Spermatophyta</taxon>
        <taxon>Magnoliopsida</taxon>
        <taxon>eudicotyledons</taxon>
        <taxon>Gunneridae</taxon>
        <taxon>Pentapetalae</taxon>
        <taxon>asterids</taxon>
        <taxon>Ericales</taxon>
        <taxon>Theaceae</taxon>
        <taxon>Camellia</taxon>
    </lineage>
</organism>
<reference evidence="4 5" key="2">
    <citation type="submission" date="2020-07" db="EMBL/GenBank/DDBJ databases">
        <title>Genome assembly of wild tea tree DASZ reveals pedigree and selection history of tea varieties.</title>
        <authorList>
            <person name="Zhang W."/>
        </authorList>
    </citation>
    <scope>NUCLEOTIDE SEQUENCE [LARGE SCALE GENOMIC DNA]</scope>
    <source>
        <strain evidence="5">cv. G240</strain>
        <tissue evidence="4">Leaf</tissue>
    </source>
</reference>
<dbReference type="InterPro" id="IPR050872">
    <property type="entry name" value="PPR_P_subfamily"/>
</dbReference>
<keyword evidence="5" id="KW-1185">Reference proteome</keyword>
<reference evidence="5" key="1">
    <citation type="journal article" date="2020" name="Nat. Commun.">
        <title>Genome assembly of wild tea tree DASZ reveals pedigree and selection history of tea varieties.</title>
        <authorList>
            <person name="Zhang W."/>
            <person name="Zhang Y."/>
            <person name="Qiu H."/>
            <person name="Guo Y."/>
            <person name="Wan H."/>
            <person name="Zhang X."/>
            <person name="Scossa F."/>
            <person name="Alseekh S."/>
            <person name="Zhang Q."/>
            <person name="Wang P."/>
            <person name="Xu L."/>
            <person name="Schmidt M.H."/>
            <person name="Jia X."/>
            <person name="Li D."/>
            <person name="Zhu A."/>
            <person name="Guo F."/>
            <person name="Chen W."/>
            <person name="Ni D."/>
            <person name="Usadel B."/>
            <person name="Fernie A.R."/>
            <person name="Wen W."/>
        </authorList>
    </citation>
    <scope>NUCLEOTIDE SEQUENCE [LARGE SCALE GENOMIC DNA]</scope>
    <source>
        <strain evidence="5">cv. G240</strain>
    </source>
</reference>
<dbReference type="Gene3D" id="1.25.40.10">
    <property type="entry name" value="Tetratricopeptide repeat domain"/>
    <property type="match status" value="1"/>
</dbReference>
<dbReference type="AlphaFoldDB" id="A0A7J7IBA1"/>
<comment type="caution">
    <text evidence="4">The sequence shown here is derived from an EMBL/GenBank/DDBJ whole genome shotgun (WGS) entry which is preliminary data.</text>
</comment>
<comment type="similarity">
    <text evidence="1">Belongs to the PPR family. P subfamily.</text>
</comment>
<dbReference type="Pfam" id="PF01535">
    <property type="entry name" value="PPR"/>
    <property type="match status" value="1"/>
</dbReference>
<dbReference type="InterPro" id="IPR011990">
    <property type="entry name" value="TPR-like_helical_dom_sf"/>
</dbReference>
<dbReference type="NCBIfam" id="TIGR00756">
    <property type="entry name" value="PPR"/>
    <property type="match status" value="2"/>
</dbReference>
<evidence type="ECO:0008006" key="6">
    <source>
        <dbReference type="Google" id="ProtNLM"/>
    </source>
</evidence>
<dbReference type="InterPro" id="IPR002885">
    <property type="entry name" value="PPR_rpt"/>
</dbReference>
<feature type="repeat" description="PPR" evidence="3">
    <location>
        <begin position="33"/>
        <end position="67"/>
    </location>
</feature>
<proteinExistence type="inferred from homology"/>
<accession>A0A7J7IBA1</accession>
<evidence type="ECO:0000313" key="4">
    <source>
        <dbReference type="EMBL" id="KAF5962202.1"/>
    </source>
</evidence>
<feature type="repeat" description="PPR" evidence="3">
    <location>
        <begin position="1"/>
        <end position="32"/>
    </location>
</feature>
<dbReference type="Proteomes" id="UP000593564">
    <property type="component" value="Unassembled WGS sequence"/>
</dbReference>
<protein>
    <recommendedName>
        <fullName evidence="6">Pentatricopeptide repeat-containing protein</fullName>
    </recommendedName>
</protein>
<sequence>MYGTIINGLCRTGNTIRTVSLLRIMEQGSYKPDTVVCNSIIDSLCKDRMVDDALKLFSKMNEPGIRRDVVTYLFDSWPT</sequence>
<evidence type="ECO:0000256" key="3">
    <source>
        <dbReference type="PROSITE-ProRule" id="PRU00708"/>
    </source>
</evidence>